<accession>A0ABQ3X4H3</accession>
<evidence type="ECO:0000313" key="1">
    <source>
        <dbReference type="EMBL" id="GID53401.1"/>
    </source>
</evidence>
<comment type="caution">
    <text evidence="1">The sequence shown here is derived from an EMBL/GenBank/DDBJ whole genome shotgun (WGS) entry which is preliminary data.</text>
</comment>
<name>A0ABQ3X4H3_9ACTN</name>
<organism evidence="1 2">
    <name type="scientific">Actinoplanes couchii</name>
    <dbReference type="NCBI Taxonomy" id="403638"/>
    <lineage>
        <taxon>Bacteria</taxon>
        <taxon>Bacillati</taxon>
        <taxon>Actinomycetota</taxon>
        <taxon>Actinomycetes</taxon>
        <taxon>Micromonosporales</taxon>
        <taxon>Micromonosporaceae</taxon>
        <taxon>Actinoplanes</taxon>
    </lineage>
</organism>
<keyword evidence="2" id="KW-1185">Reference proteome</keyword>
<dbReference type="EMBL" id="BOMG01000027">
    <property type="protein sequence ID" value="GID53401.1"/>
    <property type="molecule type" value="Genomic_DNA"/>
</dbReference>
<reference evidence="1 2" key="1">
    <citation type="submission" date="2021-01" db="EMBL/GenBank/DDBJ databases">
        <title>Whole genome shotgun sequence of Actinoplanes couchii NBRC 106145.</title>
        <authorList>
            <person name="Komaki H."/>
            <person name="Tamura T."/>
        </authorList>
    </citation>
    <scope>NUCLEOTIDE SEQUENCE [LARGE SCALE GENOMIC DNA]</scope>
    <source>
        <strain evidence="1 2">NBRC 106145</strain>
    </source>
</reference>
<gene>
    <name evidence="1" type="ORF">Aco03nite_018050</name>
</gene>
<sequence>MRGPWHAVDFDTLPPADIIIEIDRVVPTLREIRPPVEKPGFTDGVLKNLDWAALTHPDMSPWECQPDLERIGRQLSRIDALLARVTRLPVPADRLATSLTDVGACLEELTRTCRDLGAAELHRLPDADDWITALDRAVTGLERGDGPRRPAANLTVRDGHAVMYVLGDTLHVIHHCAVDPPVIEVGTLVAYDETAGTEIWFHGIEPPRRPGLRILRSHGVSVSTGDQRRDVFGHRIGSCPLALGVLVALPAVRPAIRACRTGDDDARPALHAAIRQTVVAVDISVLVTGEQPSPGREVRLTVRHGAGRQ</sequence>
<dbReference type="Proteomes" id="UP000612282">
    <property type="component" value="Unassembled WGS sequence"/>
</dbReference>
<protein>
    <submittedName>
        <fullName evidence="1">Uncharacterized protein</fullName>
    </submittedName>
</protein>
<proteinExistence type="predicted"/>
<evidence type="ECO:0000313" key="2">
    <source>
        <dbReference type="Proteomes" id="UP000612282"/>
    </source>
</evidence>